<dbReference type="Gene3D" id="3.10.310.10">
    <property type="entry name" value="Diaminopimelate Epimerase, Chain A, domain 1"/>
    <property type="match status" value="2"/>
</dbReference>
<evidence type="ECO:0000256" key="1">
    <source>
        <dbReference type="ARBA" id="ARBA00005196"/>
    </source>
</evidence>
<evidence type="ECO:0000256" key="2">
    <source>
        <dbReference type="ARBA" id="ARBA00010219"/>
    </source>
</evidence>
<proteinExistence type="inferred from homology"/>
<dbReference type="GO" id="GO:0008837">
    <property type="term" value="F:diaminopimelate epimerase activity"/>
    <property type="evidence" value="ECO:0007669"/>
    <property type="project" value="UniProtKB-UniRule"/>
</dbReference>
<dbReference type="PANTHER" id="PTHR31689:SF0">
    <property type="entry name" value="DIAMINOPIMELATE EPIMERASE"/>
    <property type="match status" value="1"/>
</dbReference>
<reference evidence="10 11" key="1">
    <citation type="submission" date="2019-09" db="EMBL/GenBank/DDBJ databases">
        <title>Polymorphobacter sp. isolated from a lake in China.</title>
        <authorList>
            <person name="Liu Z."/>
        </authorList>
    </citation>
    <scope>NUCLEOTIDE SEQUENCE [LARGE SCALE GENOMIC DNA]</scope>
    <source>
        <strain evidence="10 11">D40P</strain>
    </source>
</reference>
<dbReference type="PROSITE" id="PS01326">
    <property type="entry name" value="DAP_EPIMERASE"/>
    <property type="match status" value="1"/>
</dbReference>
<dbReference type="NCBIfam" id="TIGR00652">
    <property type="entry name" value="DapF"/>
    <property type="match status" value="1"/>
</dbReference>
<evidence type="ECO:0000313" key="10">
    <source>
        <dbReference type="EMBL" id="MQT16500.1"/>
    </source>
</evidence>
<keyword evidence="6 8" id="KW-0413">Isomerase</keyword>
<dbReference type="GO" id="GO:0005829">
    <property type="term" value="C:cytosol"/>
    <property type="evidence" value="ECO:0007669"/>
    <property type="project" value="TreeGrafter"/>
</dbReference>
<dbReference type="SUPFAM" id="SSF54506">
    <property type="entry name" value="Diaminopimelate epimerase-like"/>
    <property type="match status" value="2"/>
</dbReference>
<evidence type="ECO:0000256" key="3">
    <source>
        <dbReference type="ARBA" id="ARBA00013080"/>
    </source>
</evidence>
<gene>
    <name evidence="8" type="primary">dapF</name>
    <name evidence="10" type="ORF">F3168_04410</name>
</gene>
<accession>A0A7C9KGZ7</accession>
<feature type="binding site" evidence="8">
    <location>
        <position position="182"/>
    </location>
    <ligand>
        <name>substrate</name>
    </ligand>
</feature>
<comment type="function">
    <text evidence="8">Catalyzes the stereoinversion of LL-2,6-diaminopimelate (L,L-DAP) to meso-diaminopimelate (meso-DAP), a precursor of L-lysine and an essential component of the bacterial peptidoglycan.</text>
</comment>
<dbReference type="HAMAP" id="MF_00197">
    <property type="entry name" value="DAP_epimerase"/>
    <property type="match status" value="1"/>
</dbReference>
<keyword evidence="4 8" id="KW-0028">Amino-acid biosynthesis</keyword>
<dbReference type="PANTHER" id="PTHR31689">
    <property type="entry name" value="DIAMINOPIMELATE EPIMERASE, CHLOROPLASTIC"/>
    <property type="match status" value="1"/>
</dbReference>
<dbReference type="OrthoDB" id="9805408at2"/>
<feature type="site" description="Could be important to modulate the pK values of the two catalytic cysteine residues" evidence="8">
    <location>
        <position position="200"/>
    </location>
</feature>
<feature type="active site" description="Proton acceptor" evidence="8">
    <location>
        <position position="209"/>
    </location>
</feature>
<feature type="binding site" evidence="8">
    <location>
        <position position="47"/>
    </location>
    <ligand>
        <name>substrate</name>
    </ligand>
</feature>
<feature type="binding site" evidence="8">
    <location>
        <position position="14"/>
    </location>
    <ligand>
        <name>substrate</name>
    </ligand>
</feature>
<feature type="active site" evidence="9">
    <location>
        <position position="74"/>
    </location>
</feature>
<comment type="subcellular location">
    <subcellularLocation>
        <location evidence="8">Cytoplasm</location>
    </subcellularLocation>
</comment>
<evidence type="ECO:0000256" key="4">
    <source>
        <dbReference type="ARBA" id="ARBA00022605"/>
    </source>
</evidence>
<evidence type="ECO:0000256" key="6">
    <source>
        <dbReference type="ARBA" id="ARBA00023235"/>
    </source>
</evidence>
<dbReference type="EMBL" id="WIOL01000001">
    <property type="protein sequence ID" value="MQT16500.1"/>
    <property type="molecule type" value="Genomic_DNA"/>
</dbReference>
<dbReference type="RefSeq" id="WP_152576892.1">
    <property type="nucleotide sequence ID" value="NZ_JAATJI010000001.1"/>
</dbReference>
<comment type="subunit">
    <text evidence="8">Homodimer.</text>
</comment>
<keyword evidence="5 8" id="KW-0457">Lysine biosynthesis</keyword>
<keyword evidence="8" id="KW-0963">Cytoplasm</keyword>
<feature type="active site" description="Proton donor" evidence="8">
    <location>
        <position position="74"/>
    </location>
</feature>
<feature type="binding site" evidence="8">
    <location>
        <begin position="200"/>
        <end position="201"/>
    </location>
    <ligand>
        <name>substrate</name>
    </ligand>
</feature>
<dbReference type="Proteomes" id="UP000481327">
    <property type="component" value="Unassembled WGS sequence"/>
</dbReference>
<dbReference type="UniPathway" id="UPA00034">
    <property type="reaction ID" value="UER00025"/>
</dbReference>
<dbReference type="GO" id="GO:0009089">
    <property type="term" value="P:lysine biosynthetic process via diaminopimelate"/>
    <property type="evidence" value="ECO:0007669"/>
    <property type="project" value="UniProtKB-UniRule"/>
</dbReference>
<dbReference type="InterPro" id="IPR001653">
    <property type="entry name" value="DAP_epimerase_DapF"/>
</dbReference>
<dbReference type="Pfam" id="PF01678">
    <property type="entry name" value="DAP_epimerase"/>
    <property type="match status" value="2"/>
</dbReference>
<feature type="binding site" evidence="8">
    <location>
        <position position="149"/>
    </location>
    <ligand>
        <name>substrate</name>
    </ligand>
</feature>
<dbReference type="EC" id="5.1.1.7" evidence="3 8"/>
<feature type="binding site" evidence="8">
    <location>
        <begin position="210"/>
        <end position="211"/>
    </location>
    <ligand>
        <name>substrate</name>
    </ligand>
</feature>
<keyword evidence="11" id="KW-1185">Reference proteome</keyword>
<comment type="caution">
    <text evidence="10">The sequence shown here is derived from an EMBL/GenBank/DDBJ whole genome shotgun (WGS) entry which is preliminary data.</text>
</comment>
<feature type="binding site" evidence="8">
    <location>
        <position position="65"/>
    </location>
    <ligand>
        <name>substrate</name>
    </ligand>
</feature>
<comment type="catalytic activity">
    <reaction evidence="7 8">
        <text>(2S,6S)-2,6-diaminopimelate = meso-2,6-diaminopimelate</text>
        <dbReference type="Rhea" id="RHEA:15393"/>
        <dbReference type="ChEBI" id="CHEBI:57609"/>
        <dbReference type="ChEBI" id="CHEBI:57791"/>
        <dbReference type="EC" id="5.1.1.7"/>
    </reaction>
</comment>
<dbReference type="InterPro" id="IPR018510">
    <property type="entry name" value="DAP_epimerase_AS"/>
</dbReference>
<feature type="site" description="Could be important to modulate the pK values of the two catalytic cysteine residues" evidence="8">
    <location>
        <position position="151"/>
    </location>
</feature>
<evidence type="ECO:0000256" key="5">
    <source>
        <dbReference type="ARBA" id="ARBA00023154"/>
    </source>
</evidence>
<name>A0A7C9KGZ7_9SPHN</name>
<evidence type="ECO:0000256" key="7">
    <source>
        <dbReference type="ARBA" id="ARBA00051712"/>
    </source>
</evidence>
<organism evidence="10 11">
    <name type="scientific">Sandarakinorhabdus fusca</name>
    <dbReference type="NCBI Taxonomy" id="1439888"/>
    <lineage>
        <taxon>Bacteria</taxon>
        <taxon>Pseudomonadati</taxon>
        <taxon>Pseudomonadota</taxon>
        <taxon>Alphaproteobacteria</taxon>
        <taxon>Sphingomonadales</taxon>
        <taxon>Sphingosinicellaceae</taxon>
        <taxon>Sandarakinorhabdus</taxon>
    </lineage>
</organism>
<feature type="binding site" evidence="8">
    <location>
        <begin position="75"/>
        <end position="76"/>
    </location>
    <ligand>
        <name>substrate</name>
    </ligand>
</feature>
<evidence type="ECO:0000256" key="9">
    <source>
        <dbReference type="PROSITE-ProRule" id="PRU10125"/>
    </source>
</evidence>
<evidence type="ECO:0000256" key="8">
    <source>
        <dbReference type="HAMAP-Rule" id="MF_00197"/>
    </source>
</evidence>
<evidence type="ECO:0000313" key="11">
    <source>
        <dbReference type="Proteomes" id="UP000481327"/>
    </source>
</evidence>
<comment type="pathway">
    <text evidence="1 8">Amino-acid biosynthesis; L-lysine biosynthesis via DAP pathway; DL-2,6-diaminopimelate from LL-2,6-diaminopimelate: step 1/1.</text>
</comment>
<comment type="similarity">
    <text evidence="2 8">Belongs to the diaminopimelate epimerase family.</text>
</comment>
<sequence>MAPRSFLKMHGLGNDFVVFDARGDAFDPDADLVRRLADRRTGIGCDQLIVVDASAVATVRARFWNCDGEAVGACGNGSRAVAALVGGDASIETAGGLLTATALVGGASVDMGTPRFDWDAVPLAYAMDTLALPLAWGLLANPGAANVGNPHIVFFVADPDAIDLGVIGPEIEHDPVFPERINVGVAALPARDHMVLRVWERGAGLTRACGTGAVAAVAVAQRRGLADARVTVSLPGGDLVITRQDDGHLVMAGPAVIAFTGTVDLEDYR</sequence>
<protein>
    <recommendedName>
        <fullName evidence="3 8">Diaminopimelate epimerase</fullName>
        <shortName evidence="8">DAP epimerase</shortName>
        <ecNumber evidence="3 8">5.1.1.7</ecNumber>
    </recommendedName>
    <alternativeName>
        <fullName evidence="8">PLP-independent amino acid racemase</fullName>
    </alternativeName>
</protein>
<dbReference type="AlphaFoldDB" id="A0A7C9KGZ7"/>